<protein>
    <submittedName>
        <fullName evidence="1">Pentatricopeptide (PPR) repeat protein</fullName>
    </submittedName>
</protein>
<organism evidence="1 2">
    <name type="scientific">Trifolium pratense</name>
    <name type="common">Red clover</name>
    <dbReference type="NCBI Taxonomy" id="57577"/>
    <lineage>
        <taxon>Eukaryota</taxon>
        <taxon>Viridiplantae</taxon>
        <taxon>Streptophyta</taxon>
        <taxon>Embryophyta</taxon>
        <taxon>Tracheophyta</taxon>
        <taxon>Spermatophyta</taxon>
        <taxon>Magnoliopsida</taxon>
        <taxon>eudicotyledons</taxon>
        <taxon>Gunneridae</taxon>
        <taxon>Pentapetalae</taxon>
        <taxon>rosids</taxon>
        <taxon>fabids</taxon>
        <taxon>Fabales</taxon>
        <taxon>Fabaceae</taxon>
        <taxon>Papilionoideae</taxon>
        <taxon>50 kb inversion clade</taxon>
        <taxon>NPAAA clade</taxon>
        <taxon>Hologalegina</taxon>
        <taxon>IRL clade</taxon>
        <taxon>Trifolieae</taxon>
        <taxon>Trifolium</taxon>
    </lineage>
</organism>
<feature type="non-terminal residue" evidence="1">
    <location>
        <position position="1"/>
    </location>
</feature>
<dbReference type="STRING" id="57577.A0A2K3MG24"/>
<name>A0A2K3MG24_TRIPR</name>
<dbReference type="Proteomes" id="UP000236291">
    <property type="component" value="Unassembled WGS sequence"/>
</dbReference>
<accession>A0A2K3MG24</accession>
<dbReference type="InterPro" id="IPR046848">
    <property type="entry name" value="E_motif"/>
</dbReference>
<reference evidence="1 2" key="1">
    <citation type="journal article" date="2014" name="Am. J. Bot.">
        <title>Genome assembly and annotation for red clover (Trifolium pratense; Fabaceae).</title>
        <authorList>
            <person name="Istvanek J."/>
            <person name="Jaros M."/>
            <person name="Krenek A."/>
            <person name="Repkova J."/>
        </authorList>
    </citation>
    <scope>NUCLEOTIDE SEQUENCE [LARGE SCALE GENOMIC DNA]</scope>
    <source>
        <strain evidence="2">cv. Tatra</strain>
        <tissue evidence="1">Young leaves</tissue>
    </source>
</reference>
<evidence type="ECO:0000313" key="2">
    <source>
        <dbReference type="Proteomes" id="UP000236291"/>
    </source>
</evidence>
<gene>
    <name evidence="1" type="ORF">L195_g045863</name>
</gene>
<sequence>RSNIYASKGMWDGENRIHMMKSKGLRKGPGGSWIEIGQRVHMILFSKSQPQMKENLEKLEQMSFEIKKSSYLSMIESVLQDVEEQDKEQILCGHSKSWTTASSDHEPENL</sequence>
<dbReference type="AlphaFoldDB" id="A0A2K3MG24"/>
<reference evidence="1 2" key="2">
    <citation type="journal article" date="2017" name="Front. Plant Sci.">
        <title>Gene Classification and Mining of Molecular Markers Useful in Red Clover (Trifolium pratense) Breeding.</title>
        <authorList>
            <person name="Istvanek J."/>
            <person name="Dluhosova J."/>
            <person name="Dluhos P."/>
            <person name="Patkova L."/>
            <person name="Nedelnik J."/>
            <person name="Repkova J."/>
        </authorList>
    </citation>
    <scope>NUCLEOTIDE SEQUENCE [LARGE SCALE GENOMIC DNA]</scope>
    <source>
        <strain evidence="2">cv. Tatra</strain>
        <tissue evidence="1">Young leaves</tissue>
    </source>
</reference>
<dbReference type="EMBL" id="ASHM01060739">
    <property type="protein sequence ID" value="PNX89741.1"/>
    <property type="molecule type" value="Genomic_DNA"/>
</dbReference>
<proteinExistence type="predicted"/>
<dbReference type="Pfam" id="PF20431">
    <property type="entry name" value="E_motif"/>
    <property type="match status" value="1"/>
</dbReference>
<evidence type="ECO:0000313" key="1">
    <source>
        <dbReference type="EMBL" id="PNX89741.1"/>
    </source>
</evidence>
<comment type="caution">
    <text evidence="1">The sequence shown here is derived from an EMBL/GenBank/DDBJ whole genome shotgun (WGS) entry which is preliminary data.</text>
</comment>